<evidence type="ECO:0000313" key="11">
    <source>
        <dbReference type="Proteomes" id="UP001159428"/>
    </source>
</evidence>
<evidence type="ECO:0000256" key="1">
    <source>
        <dbReference type="ARBA" id="ARBA00004496"/>
    </source>
</evidence>
<keyword evidence="11" id="KW-1185">Reference proteome</keyword>
<keyword evidence="6" id="KW-0744">Spermatogenesis</keyword>
<name>A0AAU9WPX2_9CNID</name>
<dbReference type="InterPro" id="IPR048278">
    <property type="entry name" value="PFN"/>
</dbReference>
<dbReference type="Proteomes" id="UP001159428">
    <property type="component" value="Unassembled WGS sequence"/>
</dbReference>
<dbReference type="FunFam" id="3.30.450.30:FF:000007">
    <property type="entry name" value="Profilin"/>
    <property type="match status" value="1"/>
</dbReference>
<evidence type="ECO:0000256" key="2">
    <source>
        <dbReference type="ARBA" id="ARBA00010058"/>
    </source>
</evidence>
<evidence type="ECO:0000256" key="9">
    <source>
        <dbReference type="RuleBase" id="RU003909"/>
    </source>
</evidence>
<gene>
    <name evidence="10" type="ORF">PMEA_00008749</name>
</gene>
<dbReference type="GO" id="GO:0030154">
    <property type="term" value="P:cell differentiation"/>
    <property type="evidence" value="ECO:0007669"/>
    <property type="project" value="UniProtKB-KW"/>
</dbReference>
<keyword evidence="5" id="KW-0221">Differentiation</keyword>
<evidence type="ECO:0000256" key="4">
    <source>
        <dbReference type="ARBA" id="ARBA00022490"/>
    </source>
</evidence>
<dbReference type="InterPro" id="IPR036140">
    <property type="entry name" value="PFN_sf"/>
</dbReference>
<dbReference type="SMART" id="SM00392">
    <property type="entry name" value="PROF"/>
    <property type="match status" value="1"/>
</dbReference>
<dbReference type="GO" id="GO:0008289">
    <property type="term" value="F:lipid binding"/>
    <property type="evidence" value="ECO:0007669"/>
    <property type="project" value="UniProtKB-KW"/>
</dbReference>
<dbReference type="AlphaFoldDB" id="A0AAU9WPX2"/>
<dbReference type="EMBL" id="CALNXJ010000018">
    <property type="protein sequence ID" value="CAH3121637.1"/>
    <property type="molecule type" value="Genomic_DNA"/>
</dbReference>
<comment type="subcellular location">
    <subcellularLocation>
        <location evidence="1">Cytoplasm</location>
    </subcellularLocation>
</comment>
<evidence type="ECO:0000256" key="7">
    <source>
        <dbReference type="ARBA" id="ARBA00023121"/>
    </source>
</evidence>
<protein>
    <recommendedName>
        <fullName evidence="9">Profilin</fullName>
    </recommendedName>
</protein>
<evidence type="ECO:0000256" key="6">
    <source>
        <dbReference type="ARBA" id="ARBA00022871"/>
    </source>
</evidence>
<dbReference type="GO" id="GO:0005938">
    <property type="term" value="C:cell cortex"/>
    <property type="evidence" value="ECO:0007669"/>
    <property type="project" value="TreeGrafter"/>
</dbReference>
<evidence type="ECO:0000256" key="3">
    <source>
        <dbReference type="ARBA" id="ARBA00022473"/>
    </source>
</evidence>
<reference evidence="10 11" key="1">
    <citation type="submission" date="2022-05" db="EMBL/GenBank/DDBJ databases">
        <authorList>
            <consortium name="Genoscope - CEA"/>
            <person name="William W."/>
        </authorList>
    </citation>
    <scope>NUCLEOTIDE SEQUENCE [LARGE SCALE GENOMIC DNA]</scope>
</reference>
<keyword evidence="3" id="KW-0217">Developmental protein</keyword>
<dbReference type="PANTHER" id="PTHR11604">
    <property type="entry name" value="PROFILIN"/>
    <property type="match status" value="1"/>
</dbReference>
<keyword evidence="4" id="KW-0963">Cytoplasm</keyword>
<comment type="similarity">
    <text evidence="2 9">Belongs to the profilin family.</text>
</comment>
<dbReference type="SUPFAM" id="SSF55770">
    <property type="entry name" value="Profilin (actin-binding protein)"/>
    <property type="match status" value="1"/>
</dbReference>
<dbReference type="GO" id="GO:0007283">
    <property type="term" value="P:spermatogenesis"/>
    <property type="evidence" value="ECO:0007669"/>
    <property type="project" value="UniProtKB-KW"/>
</dbReference>
<dbReference type="CDD" id="cd00148">
    <property type="entry name" value="PROF"/>
    <property type="match status" value="1"/>
</dbReference>
<evidence type="ECO:0000256" key="5">
    <source>
        <dbReference type="ARBA" id="ARBA00022782"/>
    </source>
</evidence>
<comment type="caution">
    <text evidence="10">The sequence shown here is derived from an EMBL/GenBank/DDBJ whole genome shotgun (WGS) entry which is preliminary data.</text>
</comment>
<accession>A0AAU9WPX2</accession>
<dbReference type="GO" id="GO:0003785">
    <property type="term" value="F:actin monomer binding"/>
    <property type="evidence" value="ECO:0007669"/>
    <property type="project" value="TreeGrafter"/>
</dbReference>
<dbReference type="InterPro" id="IPR005455">
    <property type="entry name" value="PFN_euk"/>
</dbReference>
<dbReference type="Pfam" id="PF00235">
    <property type="entry name" value="Profilin"/>
    <property type="match status" value="1"/>
</dbReference>
<sequence length="174" mass="18893">MNQLQSLLHDSLIATGHVQHCAIIRRKDTSLRASTVGFSPSLDNIHALVHSFTNSAHARKEGLKFQDTIYECVRADRFSVYAKHENNGIILVRTATLLLVGTYTPEMSPSICVEAVEKLGSEGTGADVVVGVGLVEVELGMGVVVVDGSILVVVLGMHSYNWDLFLETPGNYQL</sequence>
<dbReference type="PANTHER" id="PTHR11604:SF2">
    <property type="entry name" value="PROFILIN-4"/>
    <property type="match status" value="1"/>
</dbReference>
<organism evidence="10 11">
    <name type="scientific">Pocillopora meandrina</name>
    <dbReference type="NCBI Taxonomy" id="46732"/>
    <lineage>
        <taxon>Eukaryota</taxon>
        <taxon>Metazoa</taxon>
        <taxon>Cnidaria</taxon>
        <taxon>Anthozoa</taxon>
        <taxon>Hexacorallia</taxon>
        <taxon>Scleractinia</taxon>
        <taxon>Astrocoeniina</taxon>
        <taxon>Pocilloporidae</taxon>
        <taxon>Pocillopora</taxon>
    </lineage>
</organism>
<comment type="function">
    <text evidence="8">Involved in male fertility. Required for manchette development and acrosome biogenesis during spermiogenesis. Binds in vitro to phospholipids, including phosphatidylinositol 3-phosphate (PtdIns(3)P), phosphatidylinositol 4,5-bisphosphate (PtdIns(4,5)P2), phosphatidylinositol 4-phosphate (PtdIns(4)P) and phosphatidic acid (PA). Contrary to other profilin family members, does not bind to actin in vitro.</text>
</comment>
<keyword evidence="7" id="KW-0446">Lipid-binding</keyword>
<proteinExistence type="inferred from homology"/>
<keyword evidence="9" id="KW-0009">Actin-binding</keyword>
<evidence type="ECO:0000313" key="10">
    <source>
        <dbReference type="EMBL" id="CAH3121637.1"/>
    </source>
</evidence>
<evidence type="ECO:0000256" key="8">
    <source>
        <dbReference type="ARBA" id="ARBA00059169"/>
    </source>
</evidence>
<dbReference type="Gene3D" id="3.30.450.30">
    <property type="entry name" value="Dynein light chain 2a, cytoplasmic"/>
    <property type="match status" value="1"/>
</dbReference>